<name>A0A382B548_9ZZZZ</name>
<feature type="compositionally biased region" description="Basic and acidic residues" evidence="1">
    <location>
        <begin position="34"/>
        <end position="50"/>
    </location>
</feature>
<feature type="non-terminal residue" evidence="2">
    <location>
        <position position="1"/>
    </location>
</feature>
<reference evidence="2" key="1">
    <citation type="submission" date="2018-05" db="EMBL/GenBank/DDBJ databases">
        <authorList>
            <person name="Lanie J.A."/>
            <person name="Ng W.-L."/>
            <person name="Kazmierczak K.M."/>
            <person name="Andrzejewski T.M."/>
            <person name="Davidsen T.M."/>
            <person name="Wayne K.J."/>
            <person name="Tettelin H."/>
            <person name="Glass J.I."/>
            <person name="Rusch D."/>
            <person name="Podicherti R."/>
            <person name="Tsui H.-C.T."/>
            <person name="Winkler M.E."/>
        </authorList>
    </citation>
    <scope>NUCLEOTIDE SEQUENCE</scope>
</reference>
<dbReference type="AlphaFoldDB" id="A0A382B548"/>
<gene>
    <name evidence="2" type="ORF">METZ01_LOCUS161739</name>
</gene>
<organism evidence="2">
    <name type="scientific">marine metagenome</name>
    <dbReference type="NCBI Taxonomy" id="408172"/>
    <lineage>
        <taxon>unclassified sequences</taxon>
        <taxon>metagenomes</taxon>
        <taxon>ecological metagenomes</taxon>
    </lineage>
</organism>
<feature type="non-terminal residue" evidence="2">
    <location>
        <position position="59"/>
    </location>
</feature>
<sequence length="59" mass="6498">GVRARGPAGPVASGADRGGLQEWTPVRRRWWGPRADDLRNLDRRARRDAGQARGRPGPL</sequence>
<proteinExistence type="predicted"/>
<accession>A0A382B548</accession>
<dbReference type="EMBL" id="UINC01028245">
    <property type="protein sequence ID" value="SVB08885.1"/>
    <property type="molecule type" value="Genomic_DNA"/>
</dbReference>
<evidence type="ECO:0000313" key="2">
    <source>
        <dbReference type="EMBL" id="SVB08885.1"/>
    </source>
</evidence>
<feature type="region of interest" description="Disordered" evidence="1">
    <location>
        <begin position="1"/>
        <end position="59"/>
    </location>
</feature>
<evidence type="ECO:0000256" key="1">
    <source>
        <dbReference type="SAM" id="MobiDB-lite"/>
    </source>
</evidence>
<protein>
    <submittedName>
        <fullName evidence="2">Uncharacterized protein</fullName>
    </submittedName>
</protein>